<name>H2Z103_CIOSA</name>
<reference evidence="1" key="3">
    <citation type="submission" date="2025-09" db="UniProtKB">
        <authorList>
            <consortium name="Ensembl"/>
        </authorList>
    </citation>
    <scope>IDENTIFICATION</scope>
</reference>
<dbReference type="AlphaFoldDB" id="H2Z103"/>
<evidence type="ECO:0000313" key="1">
    <source>
        <dbReference type="Ensembl" id="ENSCSAVP00000011265.1"/>
    </source>
</evidence>
<reference evidence="2" key="1">
    <citation type="submission" date="2003-08" db="EMBL/GenBank/DDBJ databases">
        <authorList>
            <person name="Birren B."/>
            <person name="Nusbaum C."/>
            <person name="Abebe A."/>
            <person name="Abouelleil A."/>
            <person name="Adekoya E."/>
            <person name="Ait-zahra M."/>
            <person name="Allen N."/>
            <person name="Allen T."/>
            <person name="An P."/>
            <person name="Anderson M."/>
            <person name="Anderson S."/>
            <person name="Arachchi H."/>
            <person name="Armbruster J."/>
            <person name="Bachantsang P."/>
            <person name="Baldwin J."/>
            <person name="Barry A."/>
            <person name="Bayul T."/>
            <person name="Blitshsteyn B."/>
            <person name="Bloom T."/>
            <person name="Blye J."/>
            <person name="Boguslavskiy L."/>
            <person name="Borowsky M."/>
            <person name="Boukhgalter B."/>
            <person name="Brunache A."/>
            <person name="Butler J."/>
            <person name="Calixte N."/>
            <person name="Calvo S."/>
            <person name="Camarata J."/>
            <person name="Campo K."/>
            <person name="Chang J."/>
            <person name="Cheshatsang Y."/>
            <person name="Citroen M."/>
            <person name="Collymore A."/>
            <person name="Considine T."/>
            <person name="Cook A."/>
            <person name="Cooke P."/>
            <person name="Corum B."/>
            <person name="Cuomo C."/>
            <person name="David R."/>
            <person name="Dawoe T."/>
            <person name="Degray S."/>
            <person name="Dodge S."/>
            <person name="Dooley K."/>
            <person name="Dorje P."/>
            <person name="Dorjee K."/>
            <person name="Dorris L."/>
            <person name="Duffey N."/>
            <person name="Dupes A."/>
            <person name="Elkins T."/>
            <person name="Engels R."/>
            <person name="Erickson J."/>
            <person name="Farina A."/>
            <person name="Faro S."/>
            <person name="Ferreira P."/>
            <person name="Fischer H."/>
            <person name="Fitzgerald M."/>
            <person name="Foley K."/>
            <person name="Gage D."/>
            <person name="Galagan J."/>
            <person name="Gearin G."/>
            <person name="Gnerre S."/>
            <person name="Gnirke A."/>
            <person name="Goyette A."/>
            <person name="Graham J."/>
            <person name="Grandbois E."/>
            <person name="Gyaltsen K."/>
            <person name="Hafez N."/>
            <person name="Hagopian D."/>
            <person name="Hagos B."/>
            <person name="Hall J."/>
            <person name="Hatcher B."/>
            <person name="Heller A."/>
            <person name="Higgins H."/>
            <person name="Honan T."/>
            <person name="Horn A."/>
            <person name="Houde N."/>
            <person name="Hughes L."/>
            <person name="Hulme W."/>
            <person name="Husby E."/>
            <person name="Iliev I."/>
            <person name="Jaffe D."/>
            <person name="Jones C."/>
            <person name="Kamal M."/>
            <person name="Kamat A."/>
            <person name="Kamvysselis M."/>
            <person name="Karlsson E."/>
            <person name="Kells C."/>
            <person name="Kieu A."/>
            <person name="Kisner P."/>
            <person name="Kodira C."/>
            <person name="Kulbokas E."/>
            <person name="Labutti K."/>
            <person name="Lama D."/>
            <person name="Landers T."/>
            <person name="Leger J."/>
            <person name="Levine S."/>
            <person name="Lewis D."/>
            <person name="Lewis T."/>
            <person name="Lindblad-toh K."/>
            <person name="Liu X."/>
            <person name="Lokyitsang T."/>
            <person name="Lokyitsang Y."/>
            <person name="Lucien O."/>
            <person name="Lui A."/>
            <person name="Ma L.J."/>
            <person name="Mabbitt R."/>
            <person name="Macdonald J."/>
            <person name="Maclean C."/>
            <person name="Major J."/>
            <person name="Manning J."/>
            <person name="Marabella R."/>
            <person name="Maru K."/>
            <person name="Matthews C."/>
            <person name="Mauceli E."/>
            <person name="Mccarthy M."/>
            <person name="Mcdonough S."/>
            <person name="Mcghee T."/>
            <person name="Meldrim J."/>
            <person name="Meneus L."/>
            <person name="Mesirov J."/>
            <person name="Mihalev A."/>
            <person name="Mihova T."/>
            <person name="Mikkelsen T."/>
            <person name="Mlenga V."/>
            <person name="Moru K."/>
            <person name="Mozes J."/>
            <person name="Mulrain L."/>
            <person name="Munson G."/>
            <person name="Naylor J."/>
            <person name="Newes C."/>
            <person name="Nguyen C."/>
            <person name="Nguyen N."/>
            <person name="Nguyen T."/>
            <person name="Nicol R."/>
            <person name="Nielsen C."/>
            <person name="Nizzari M."/>
            <person name="Norbu C."/>
            <person name="Norbu N."/>
            <person name="O'donnell P."/>
            <person name="Okoawo O."/>
            <person name="O'leary S."/>
            <person name="Omotosho B."/>
            <person name="O'neill K."/>
            <person name="Osman S."/>
            <person name="Parker S."/>
            <person name="Perrin D."/>
            <person name="Phunkhang P."/>
            <person name="Piqani B."/>
            <person name="Purcell S."/>
            <person name="Rachupka T."/>
            <person name="Ramasamy U."/>
            <person name="Rameau R."/>
            <person name="Ray V."/>
            <person name="Raymond C."/>
            <person name="Retta R."/>
            <person name="Richardson S."/>
            <person name="Rise C."/>
            <person name="Rodriguez J."/>
            <person name="Rogers J."/>
            <person name="Rogov P."/>
            <person name="Rutman M."/>
            <person name="Schupbach R."/>
            <person name="Seaman C."/>
            <person name="Settipalli S."/>
            <person name="Sharpe T."/>
            <person name="Sheridan J."/>
            <person name="Sherpa N."/>
            <person name="Shi J."/>
            <person name="Smirnov S."/>
            <person name="Smith C."/>
            <person name="Sougnez C."/>
            <person name="Spencer B."/>
            <person name="Stalker J."/>
            <person name="Stange-thomann N."/>
            <person name="Stavropoulos S."/>
            <person name="Stetson K."/>
            <person name="Stone C."/>
            <person name="Stone S."/>
            <person name="Stubbs M."/>
            <person name="Talamas J."/>
            <person name="Tchuinga P."/>
            <person name="Tenzing P."/>
            <person name="Tesfaye S."/>
            <person name="Theodore J."/>
            <person name="Thoulutsang Y."/>
            <person name="Topham K."/>
            <person name="Towey S."/>
            <person name="Tsamla T."/>
            <person name="Tsomo N."/>
            <person name="Vallee D."/>
            <person name="Vassiliev H."/>
            <person name="Venkataraman V."/>
            <person name="Vinson J."/>
            <person name="Vo A."/>
            <person name="Wade C."/>
            <person name="Wang S."/>
            <person name="Wangchuk T."/>
            <person name="Wangdi T."/>
            <person name="Whittaker C."/>
            <person name="Wilkinson J."/>
            <person name="Wu Y."/>
            <person name="Wyman D."/>
            <person name="Yadav S."/>
            <person name="Yang S."/>
            <person name="Yang X."/>
            <person name="Yeager S."/>
            <person name="Yee E."/>
            <person name="Young G."/>
            <person name="Zainoun J."/>
            <person name="Zembeck L."/>
            <person name="Zimmer A."/>
            <person name="Zody M."/>
            <person name="Lander E."/>
        </authorList>
    </citation>
    <scope>NUCLEOTIDE SEQUENCE [LARGE SCALE GENOMIC DNA]</scope>
</reference>
<dbReference type="InParanoid" id="H2Z103"/>
<keyword evidence="2" id="KW-1185">Reference proteome</keyword>
<dbReference type="OMA" id="YSQETIC"/>
<dbReference type="Proteomes" id="UP000007875">
    <property type="component" value="Unassembled WGS sequence"/>
</dbReference>
<dbReference type="Ensembl" id="ENSCSAVT00000011397.1">
    <property type="protein sequence ID" value="ENSCSAVP00000011265.1"/>
    <property type="gene ID" value="ENSCSAVG00000006591.1"/>
</dbReference>
<accession>H2Z103</accession>
<dbReference type="Gene3D" id="1.25.40.180">
    <property type="match status" value="1"/>
</dbReference>
<reference evidence="1" key="2">
    <citation type="submission" date="2025-08" db="UniProtKB">
        <authorList>
            <consortium name="Ensembl"/>
        </authorList>
    </citation>
    <scope>IDENTIFICATION</scope>
</reference>
<organism evidence="1 2">
    <name type="scientific">Ciona savignyi</name>
    <name type="common">Pacific transparent sea squirt</name>
    <dbReference type="NCBI Taxonomy" id="51511"/>
    <lineage>
        <taxon>Eukaryota</taxon>
        <taxon>Metazoa</taxon>
        <taxon>Chordata</taxon>
        <taxon>Tunicata</taxon>
        <taxon>Ascidiacea</taxon>
        <taxon>Phlebobranchia</taxon>
        <taxon>Cionidae</taxon>
        <taxon>Ciona</taxon>
    </lineage>
</organism>
<proteinExistence type="predicted"/>
<protein>
    <submittedName>
        <fullName evidence="1">Uncharacterized protein</fullName>
    </submittedName>
</protein>
<dbReference type="GeneTree" id="ENSGT00660000096443"/>
<sequence length="131" mass="15038">KNLDFKSTSSQTFIKCFVSTICGKAVESDLDHSDNLINRRSPLISVYLTAAKDCDKLKQVVIDEVFTSAEKKKYNEEKICKLLQRFYVNGVICDDALRVWVNQENHSVQCYKVQEIARQAFPELWLIVTDG</sequence>
<dbReference type="HOGENOM" id="CLU_1969749_0_0_1"/>
<evidence type="ECO:0000313" key="2">
    <source>
        <dbReference type="Proteomes" id="UP000007875"/>
    </source>
</evidence>